<dbReference type="SUPFAM" id="SSF89963">
    <property type="entry name" value="YajQ-like"/>
    <property type="match status" value="2"/>
</dbReference>
<dbReference type="GO" id="GO:0000166">
    <property type="term" value="F:nucleotide binding"/>
    <property type="evidence" value="ECO:0007669"/>
    <property type="project" value="UniProtKB-UniRule"/>
</dbReference>
<dbReference type="InterPro" id="IPR007551">
    <property type="entry name" value="YajQ/Smlt4090-like"/>
</dbReference>
<evidence type="ECO:0000313" key="4">
    <source>
        <dbReference type="EMBL" id="PSV79550.1"/>
    </source>
</evidence>
<dbReference type="Proteomes" id="UP000241566">
    <property type="component" value="Unassembled WGS sequence"/>
</dbReference>
<dbReference type="Gene3D" id="3.30.70.990">
    <property type="entry name" value="YajQ-like, domain 2"/>
    <property type="match status" value="1"/>
</dbReference>
<dbReference type="FunFam" id="3.30.70.860:FF:000001">
    <property type="entry name" value="UPF0234 protein YajQ"/>
    <property type="match status" value="1"/>
</dbReference>
<dbReference type="NCBIfam" id="NF003819">
    <property type="entry name" value="PRK05412.1"/>
    <property type="match status" value="1"/>
</dbReference>
<evidence type="ECO:0000256" key="3">
    <source>
        <dbReference type="HAMAP-Rule" id="MF_00632"/>
    </source>
</evidence>
<dbReference type="OrthoDB" id="9801447at2"/>
<comment type="caution">
    <text evidence="5">The sequence shown here is derived from an EMBL/GenBank/DDBJ whole genome shotgun (WGS) entry which is preliminary data.</text>
</comment>
<dbReference type="InterPro" id="IPR035570">
    <property type="entry name" value="UPF0234_N"/>
</dbReference>
<dbReference type="HAMAP" id="MF_00632">
    <property type="entry name" value="UPF0234"/>
    <property type="match status" value="1"/>
</dbReference>
<evidence type="ECO:0000256" key="2">
    <source>
        <dbReference type="ARBA" id="ARBA00093450"/>
    </source>
</evidence>
<dbReference type="PANTHER" id="PTHR30476:SF0">
    <property type="entry name" value="UPF0234 PROTEIN YAJQ"/>
    <property type="match status" value="1"/>
</dbReference>
<dbReference type="PANTHER" id="PTHR30476">
    <property type="entry name" value="UPF0234 PROTEIN YAJQ"/>
    <property type="match status" value="1"/>
</dbReference>
<dbReference type="InterPro" id="IPR036183">
    <property type="entry name" value="YajQ-like_sf"/>
</dbReference>
<reference evidence="5 6" key="1">
    <citation type="submission" date="2018-03" db="EMBL/GenBank/DDBJ databases">
        <title>Whole genome sequencing of Histamine producing bacteria.</title>
        <authorList>
            <person name="Butler K."/>
        </authorList>
    </citation>
    <scope>NUCLEOTIDE SEQUENCE [LARGE SCALE GENOMIC DNA]</scope>
    <source>
        <strain evidence="4 7">ATCC 25521</strain>
        <strain evidence="5 6">ATCC 33979</strain>
    </source>
</reference>
<organism evidence="5 6">
    <name type="scientific">Photobacterium leiognathi</name>
    <dbReference type="NCBI Taxonomy" id="553611"/>
    <lineage>
        <taxon>Bacteria</taxon>
        <taxon>Pseudomonadati</taxon>
        <taxon>Pseudomonadota</taxon>
        <taxon>Gammaproteobacteria</taxon>
        <taxon>Vibrionales</taxon>
        <taxon>Vibrionaceae</taxon>
        <taxon>Photobacterium</taxon>
    </lineage>
</organism>
<dbReference type="Gene3D" id="3.30.70.860">
    <property type="match status" value="1"/>
</dbReference>
<evidence type="ECO:0000313" key="6">
    <source>
        <dbReference type="Proteomes" id="UP000240410"/>
    </source>
</evidence>
<dbReference type="Proteomes" id="UP000240410">
    <property type="component" value="Unassembled WGS sequence"/>
</dbReference>
<evidence type="ECO:0000256" key="1">
    <source>
        <dbReference type="ARBA" id="ARBA00022741"/>
    </source>
</evidence>
<dbReference type="CDD" id="cd11740">
    <property type="entry name" value="YajQ_like"/>
    <property type="match status" value="1"/>
</dbReference>
<comment type="similarity">
    <text evidence="2 3">Belongs to the YajQ family.</text>
</comment>
<comment type="function">
    <text evidence="3">Nucleotide-binding protein.</text>
</comment>
<dbReference type="InterPro" id="IPR035571">
    <property type="entry name" value="UPF0234-like_C"/>
</dbReference>
<dbReference type="RefSeq" id="WP_023932493.1">
    <property type="nucleotide sequence ID" value="NZ_CP131601.1"/>
</dbReference>
<evidence type="ECO:0000313" key="7">
    <source>
        <dbReference type="Proteomes" id="UP000241566"/>
    </source>
</evidence>
<dbReference type="EMBL" id="PYOJ01000001">
    <property type="protein sequence ID" value="PSV93879.1"/>
    <property type="molecule type" value="Genomic_DNA"/>
</dbReference>
<dbReference type="GO" id="GO:0005829">
    <property type="term" value="C:cytosol"/>
    <property type="evidence" value="ECO:0007669"/>
    <property type="project" value="TreeGrafter"/>
</dbReference>
<proteinExistence type="inferred from homology"/>
<protein>
    <recommendedName>
        <fullName evidence="3">Nucleotide-binding protein CTM89_01140</fullName>
    </recommendedName>
</protein>
<dbReference type="GeneID" id="99742375"/>
<gene>
    <name evidence="5" type="ORF">CTM89_01140</name>
    <name evidence="4" type="ORF">CTM94_15845</name>
</gene>
<dbReference type="AlphaFoldDB" id="A0A0D8M4N7"/>
<dbReference type="STRING" id="553611.GCA_001557755_00692"/>
<keyword evidence="1 3" id="KW-0547">Nucleotide-binding</keyword>
<name>A0A0D8M4N7_PHOLE</name>
<keyword evidence="7" id="KW-1185">Reference proteome</keyword>
<accession>A0A0D8M4N7</accession>
<dbReference type="EMBL" id="PYOI01000026">
    <property type="protein sequence ID" value="PSV79550.1"/>
    <property type="molecule type" value="Genomic_DNA"/>
</dbReference>
<sequence length="160" mass="18017">MPSFDIVSEVDSVEIKNAVDNSKRELDTRFDFRNVESSIELNKEIVKITSESEFQVDQIVAILRNNLAKRGVDANALERKAVTFSGKTASQNIEFKQGVEGTNAKKLVKAIKDAKLKVQVSIQGDKLRVTGKKRDDLQATMALVREQELGQPFQFDNFRD</sequence>
<dbReference type="Pfam" id="PF04461">
    <property type="entry name" value="YajQ"/>
    <property type="match status" value="1"/>
</dbReference>
<evidence type="ECO:0000313" key="5">
    <source>
        <dbReference type="EMBL" id="PSV93879.1"/>
    </source>
</evidence>